<dbReference type="EMBL" id="NBTZ01000154">
    <property type="protein sequence ID" value="OTP67438.1"/>
    <property type="molecule type" value="Genomic_DNA"/>
</dbReference>
<dbReference type="Proteomes" id="UP000195221">
    <property type="component" value="Unassembled WGS sequence"/>
</dbReference>
<accession>A0A242M846</accession>
<gene>
    <name evidence="1" type="ORF">PAMC26577_36500</name>
</gene>
<evidence type="ECO:0000313" key="2">
    <source>
        <dbReference type="Proteomes" id="UP000195221"/>
    </source>
</evidence>
<protein>
    <submittedName>
        <fullName evidence="1">Uncharacterized protein</fullName>
    </submittedName>
</protein>
<sequence>MWGNPHLLHFVSISWKPCGIRRSSRCNPAAGGPAGARG</sequence>
<proteinExistence type="predicted"/>
<evidence type="ECO:0000313" key="1">
    <source>
        <dbReference type="EMBL" id="OTP67438.1"/>
    </source>
</evidence>
<dbReference type="AlphaFoldDB" id="A0A242M846"/>
<comment type="caution">
    <text evidence="1">The sequence shown here is derived from an EMBL/GenBank/DDBJ whole genome shotgun (WGS) entry which is preliminary data.</text>
</comment>
<name>A0A242M846_CABSO</name>
<organism evidence="1 2">
    <name type="scientific">Caballeronia sordidicola</name>
    <name type="common">Burkholderia sordidicola</name>
    <dbReference type="NCBI Taxonomy" id="196367"/>
    <lineage>
        <taxon>Bacteria</taxon>
        <taxon>Pseudomonadati</taxon>
        <taxon>Pseudomonadota</taxon>
        <taxon>Betaproteobacteria</taxon>
        <taxon>Burkholderiales</taxon>
        <taxon>Burkholderiaceae</taxon>
        <taxon>Caballeronia</taxon>
    </lineage>
</organism>
<reference evidence="1 2" key="1">
    <citation type="submission" date="2017-03" db="EMBL/GenBank/DDBJ databases">
        <title>Genome analysis of strain PAMC 26577.</title>
        <authorList>
            <person name="Oh H.-M."/>
            <person name="Yang J.-A."/>
        </authorList>
    </citation>
    <scope>NUCLEOTIDE SEQUENCE [LARGE SCALE GENOMIC DNA]</scope>
    <source>
        <strain evidence="1 2">PAMC 26577</strain>
    </source>
</reference>